<evidence type="ECO:0000313" key="4">
    <source>
        <dbReference type="EMBL" id="KAH8501033.1"/>
    </source>
</evidence>
<name>A0A8T2Y791_POPDE</name>
<dbReference type="PROSITE" id="PS51297">
    <property type="entry name" value="K_BOX"/>
    <property type="match status" value="1"/>
</dbReference>
<dbReference type="EMBL" id="JACEGQ020000008">
    <property type="protein sequence ID" value="KAH8501033.1"/>
    <property type="molecule type" value="Genomic_DNA"/>
</dbReference>
<dbReference type="GO" id="GO:0003700">
    <property type="term" value="F:DNA-binding transcription factor activity"/>
    <property type="evidence" value="ECO:0007669"/>
    <property type="project" value="InterPro"/>
</dbReference>
<dbReference type="Proteomes" id="UP000807159">
    <property type="component" value="Chromosome 8"/>
</dbReference>
<evidence type="ECO:0000259" key="3">
    <source>
        <dbReference type="PROSITE" id="PS51297"/>
    </source>
</evidence>
<accession>A0A8T2Y791</accession>
<keyword evidence="5" id="KW-1185">Reference proteome</keyword>
<proteinExistence type="predicted"/>
<sequence>MEKILERHERYSYAERQLVATDLDSQGNWTLEYNRLKAKVELLQRNHRHYLGEDLDSVSLRELQNLEQQIDTALKLIRERKNHLMNQSISELQIKEKAIKEQNNMLVKQIKEKEKALAQAALWDQQDHGPNASSFLLPQPPLPCLNIRKKIQKRGGIINLTLRWNQFIRVTLDALEREYLGEERHSETAKNVVFASRLKGTAASAAKTRRHTNSQSQPTEWRPKPTVGALQLLESHYSFMSSKGRVGGLLFAFCKDQLGYGPFVATIQFS</sequence>
<comment type="caution">
    <text evidence="4">The sequence shown here is derived from an EMBL/GenBank/DDBJ whole genome shotgun (WGS) entry which is preliminary data.</text>
</comment>
<evidence type="ECO:0000256" key="1">
    <source>
        <dbReference type="SAM" id="Coils"/>
    </source>
</evidence>
<evidence type="ECO:0000256" key="2">
    <source>
        <dbReference type="SAM" id="MobiDB-lite"/>
    </source>
</evidence>
<feature type="coiled-coil region" evidence="1">
    <location>
        <begin position="33"/>
        <end position="119"/>
    </location>
</feature>
<reference evidence="4" key="1">
    <citation type="journal article" date="2021" name="J. Hered.">
        <title>Genome Assembly of Salicaceae Populus deltoides (Eastern Cottonwood) I-69 Based on Nanopore Sequencing and Hi-C Technologies.</title>
        <authorList>
            <person name="Bai S."/>
            <person name="Wu H."/>
            <person name="Zhang J."/>
            <person name="Pan Z."/>
            <person name="Zhao W."/>
            <person name="Li Z."/>
            <person name="Tong C."/>
        </authorList>
    </citation>
    <scope>NUCLEOTIDE SEQUENCE</scope>
    <source>
        <tissue evidence="4">Leaf</tissue>
    </source>
</reference>
<gene>
    <name evidence="4" type="ORF">H0E87_016022</name>
</gene>
<dbReference type="Pfam" id="PF01486">
    <property type="entry name" value="K-box"/>
    <property type="match status" value="1"/>
</dbReference>
<dbReference type="InterPro" id="IPR002487">
    <property type="entry name" value="TF_Kbox"/>
</dbReference>
<protein>
    <recommendedName>
        <fullName evidence="3">K-box domain-containing protein</fullName>
    </recommendedName>
</protein>
<dbReference type="AlphaFoldDB" id="A0A8T2Y791"/>
<feature type="domain" description="K-box" evidence="3">
    <location>
        <begin position="26"/>
        <end position="116"/>
    </location>
</feature>
<keyword evidence="1" id="KW-0175">Coiled coil</keyword>
<organism evidence="4 5">
    <name type="scientific">Populus deltoides</name>
    <name type="common">Eastern poplar</name>
    <name type="synonym">Eastern cottonwood</name>
    <dbReference type="NCBI Taxonomy" id="3696"/>
    <lineage>
        <taxon>Eukaryota</taxon>
        <taxon>Viridiplantae</taxon>
        <taxon>Streptophyta</taxon>
        <taxon>Embryophyta</taxon>
        <taxon>Tracheophyta</taxon>
        <taxon>Spermatophyta</taxon>
        <taxon>Magnoliopsida</taxon>
        <taxon>eudicotyledons</taxon>
        <taxon>Gunneridae</taxon>
        <taxon>Pentapetalae</taxon>
        <taxon>rosids</taxon>
        <taxon>fabids</taxon>
        <taxon>Malpighiales</taxon>
        <taxon>Salicaceae</taxon>
        <taxon>Saliceae</taxon>
        <taxon>Populus</taxon>
    </lineage>
</organism>
<feature type="region of interest" description="Disordered" evidence="2">
    <location>
        <begin position="204"/>
        <end position="223"/>
    </location>
</feature>
<dbReference type="GO" id="GO:0005634">
    <property type="term" value="C:nucleus"/>
    <property type="evidence" value="ECO:0007669"/>
    <property type="project" value="InterPro"/>
</dbReference>
<evidence type="ECO:0000313" key="5">
    <source>
        <dbReference type="Proteomes" id="UP000807159"/>
    </source>
</evidence>